<evidence type="ECO:0000256" key="1">
    <source>
        <dbReference type="SAM" id="SignalP"/>
    </source>
</evidence>
<dbReference type="InterPro" id="IPR023393">
    <property type="entry name" value="START-like_dom_sf"/>
</dbReference>
<protein>
    <submittedName>
        <fullName evidence="2">ATPase</fullName>
    </submittedName>
</protein>
<sequence>MRFILLALMLAATPAVADVPAADVKVSETGFVVENRAVASTAPDAVWAALVAPARYWNPDHSYSGKAENFTLDAKAGGCFCEALTSGGSVEHMRVVFAMPGSTLRLVGGLGPLQSEGVAATLTWALKATPGGTEITQTYVVGGHMRFDVPATAPLVGQVLNEQLTRLAALFPRH</sequence>
<feature type="chain" id="PRO_5045889911" evidence="1">
    <location>
        <begin position="18"/>
        <end position="174"/>
    </location>
</feature>
<dbReference type="Proteomes" id="UP001597124">
    <property type="component" value="Unassembled WGS sequence"/>
</dbReference>
<dbReference type="RefSeq" id="WP_381492190.1">
    <property type="nucleotide sequence ID" value="NZ_JBHTIK010000010.1"/>
</dbReference>
<proteinExistence type="predicted"/>
<keyword evidence="1" id="KW-0732">Signal</keyword>
<evidence type="ECO:0000313" key="2">
    <source>
        <dbReference type="EMBL" id="MFD0849516.1"/>
    </source>
</evidence>
<accession>A0ABW3C4U7</accession>
<gene>
    <name evidence="2" type="ORF">ACFQ00_14360</name>
</gene>
<feature type="signal peptide" evidence="1">
    <location>
        <begin position="1"/>
        <end position="17"/>
    </location>
</feature>
<dbReference type="EMBL" id="JBHTIK010000010">
    <property type="protein sequence ID" value="MFD0849516.1"/>
    <property type="molecule type" value="Genomic_DNA"/>
</dbReference>
<evidence type="ECO:0000313" key="3">
    <source>
        <dbReference type="Proteomes" id="UP001597124"/>
    </source>
</evidence>
<name>A0ABW3C4U7_SPHXN</name>
<dbReference type="SUPFAM" id="SSF55961">
    <property type="entry name" value="Bet v1-like"/>
    <property type="match status" value="1"/>
</dbReference>
<organism evidence="2 3">
    <name type="scientific">Sphingosinicella xenopeptidilytica</name>
    <dbReference type="NCBI Taxonomy" id="364098"/>
    <lineage>
        <taxon>Bacteria</taxon>
        <taxon>Pseudomonadati</taxon>
        <taxon>Pseudomonadota</taxon>
        <taxon>Alphaproteobacteria</taxon>
        <taxon>Sphingomonadales</taxon>
        <taxon>Sphingosinicellaceae</taxon>
        <taxon>Sphingosinicella</taxon>
    </lineage>
</organism>
<comment type="caution">
    <text evidence="2">The sequence shown here is derived from an EMBL/GenBank/DDBJ whole genome shotgun (WGS) entry which is preliminary data.</text>
</comment>
<keyword evidence="3" id="KW-1185">Reference proteome</keyword>
<reference evidence="3" key="1">
    <citation type="journal article" date="2019" name="Int. J. Syst. Evol. Microbiol.">
        <title>The Global Catalogue of Microorganisms (GCM) 10K type strain sequencing project: providing services to taxonomists for standard genome sequencing and annotation.</title>
        <authorList>
            <consortium name="The Broad Institute Genomics Platform"/>
            <consortium name="The Broad Institute Genome Sequencing Center for Infectious Disease"/>
            <person name="Wu L."/>
            <person name="Ma J."/>
        </authorList>
    </citation>
    <scope>NUCLEOTIDE SEQUENCE [LARGE SCALE GENOMIC DNA]</scope>
    <source>
        <strain evidence="3">CCUG 52537</strain>
    </source>
</reference>
<dbReference type="Gene3D" id="3.30.530.20">
    <property type="match status" value="1"/>
</dbReference>